<organism evidence="2 3">
    <name type="scientific">Mesorhizobium retamae</name>
    <dbReference type="NCBI Taxonomy" id="2912854"/>
    <lineage>
        <taxon>Bacteria</taxon>
        <taxon>Pseudomonadati</taxon>
        <taxon>Pseudomonadota</taxon>
        <taxon>Alphaproteobacteria</taxon>
        <taxon>Hyphomicrobiales</taxon>
        <taxon>Phyllobacteriaceae</taxon>
        <taxon>Mesorhizobium</taxon>
    </lineage>
</organism>
<comment type="caution">
    <text evidence="2">The sequence shown here is derived from an EMBL/GenBank/DDBJ whole genome shotgun (WGS) entry which is preliminary data.</text>
</comment>
<dbReference type="EMBL" id="JAKREW010000060">
    <property type="protein sequence ID" value="MCG7508947.1"/>
    <property type="molecule type" value="Genomic_DNA"/>
</dbReference>
<evidence type="ECO:0000313" key="3">
    <source>
        <dbReference type="Proteomes" id="UP001201701"/>
    </source>
</evidence>
<reference evidence="2 3" key="1">
    <citation type="submission" date="2022-02" db="EMBL/GenBank/DDBJ databases">
        <title>Draft genome sequence of Mezorhizobium retamae strain IRAMC:0171 isolated from Retama raetam nodules.</title>
        <authorList>
            <person name="Bengaied R."/>
            <person name="Sbissi I."/>
            <person name="Huber K."/>
            <person name="Ghodbane F."/>
            <person name="Nouioui I."/>
            <person name="Tarhouni M."/>
            <person name="Gtari M."/>
        </authorList>
    </citation>
    <scope>NUCLEOTIDE SEQUENCE [LARGE SCALE GENOMIC DNA]</scope>
    <source>
        <strain evidence="2 3">IRAMC:0171</strain>
    </source>
</reference>
<feature type="signal peptide" evidence="1">
    <location>
        <begin position="1"/>
        <end position="20"/>
    </location>
</feature>
<protein>
    <submittedName>
        <fullName evidence="2">Uncharacterized protein</fullName>
    </submittedName>
</protein>
<feature type="chain" id="PRO_5045483648" evidence="1">
    <location>
        <begin position="21"/>
        <end position="117"/>
    </location>
</feature>
<accession>A0ABS9QNC9</accession>
<dbReference type="Proteomes" id="UP001201701">
    <property type="component" value="Unassembled WGS sequence"/>
</dbReference>
<gene>
    <name evidence="2" type="ORF">L4923_28315</name>
</gene>
<proteinExistence type="predicted"/>
<keyword evidence="3" id="KW-1185">Reference proteome</keyword>
<dbReference type="RefSeq" id="WP_239370447.1">
    <property type="nucleotide sequence ID" value="NZ_JAKREW010000060.1"/>
</dbReference>
<evidence type="ECO:0000256" key="1">
    <source>
        <dbReference type="SAM" id="SignalP"/>
    </source>
</evidence>
<sequence>MKIPATALLALVIASSPAAAREFKVPKQYESQFMGQVMSLSLAQQCAAYIKTPGILGEMRTSLLKFARKVKWQDPQVKVNKLMAGSKAKVNGPIGLETASSCSNLLHDLKKSNGKNG</sequence>
<keyword evidence="1" id="KW-0732">Signal</keyword>
<evidence type="ECO:0000313" key="2">
    <source>
        <dbReference type="EMBL" id="MCG7508947.1"/>
    </source>
</evidence>
<name>A0ABS9QNC9_9HYPH</name>